<name>A0ABQ0MZD4_9GAMM</name>
<protein>
    <submittedName>
        <fullName evidence="2">Integrase</fullName>
    </submittedName>
</protein>
<dbReference type="Proteomes" id="UP000197068">
    <property type="component" value="Unassembled WGS sequence"/>
</dbReference>
<accession>A0ABQ0MZD4</accession>
<dbReference type="InterPro" id="IPR001584">
    <property type="entry name" value="Integrase_cat-core"/>
</dbReference>
<organism evidence="2 3">
    <name type="scientific">Colwellia marinimaniae</name>
    <dbReference type="NCBI Taxonomy" id="1513592"/>
    <lineage>
        <taxon>Bacteria</taxon>
        <taxon>Pseudomonadati</taxon>
        <taxon>Pseudomonadota</taxon>
        <taxon>Gammaproteobacteria</taxon>
        <taxon>Alteromonadales</taxon>
        <taxon>Colwelliaceae</taxon>
        <taxon>Colwellia</taxon>
    </lineage>
</organism>
<evidence type="ECO:0000313" key="2">
    <source>
        <dbReference type="EMBL" id="GAW97627.1"/>
    </source>
</evidence>
<comment type="caution">
    <text evidence="2">The sequence shown here is derived from an EMBL/GenBank/DDBJ whole genome shotgun (WGS) entry which is preliminary data.</text>
</comment>
<dbReference type="Pfam" id="PF13333">
    <property type="entry name" value="rve_2"/>
    <property type="match status" value="1"/>
</dbReference>
<feature type="domain" description="Integrase catalytic" evidence="1">
    <location>
        <begin position="2"/>
        <end position="54"/>
    </location>
</feature>
<reference evidence="2 3" key="1">
    <citation type="submission" date="2017-06" db="EMBL/GenBank/DDBJ databases">
        <title>Whole Genome Sequences of Colwellia marinimaniae MTCD1.</title>
        <authorList>
            <person name="Kusumoto H."/>
            <person name="Inoue M."/>
            <person name="Tanikawa K."/>
            <person name="Maeji H."/>
            <person name="Cameron J.H."/>
            <person name="Bartlett D.H."/>
        </authorList>
    </citation>
    <scope>NUCLEOTIDE SEQUENCE [LARGE SCALE GENOMIC DNA]</scope>
    <source>
        <strain evidence="2 3">MTCD1</strain>
    </source>
</reference>
<evidence type="ECO:0000313" key="3">
    <source>
        <dbReference type="Proteomes" id="UP000197068"/>
    </source>
</evidence>
<proteinExistence type="predicted"/>
<evidence type="ECO:0000259" key="1">
    <source>
        <dbReference type="Pfam" id="PF13333"/>
    </source>
</evidence>
<gene>
    <name evidence="2" type="ORF">MTCD1_03265</name>
</gene>
<dbReference type="EMBL" id="BDQM01000039">
    <property type="protein sequence ID" value="GAW97627.1"/>
    <property type="molecule type" value="Genomic_DNA"/>
</dbReference>
<sequence>MERFFRSLKTEWVPTIGYKNCTEAKQAIINYIMTYYNQTRPYMYNAGLSPNESERMYWLNYKSVANFT</sequence>
<keyword evidence="3" id="KW-1185">Reference proteome</keyword>